<evidence type="ECO:0000259" key="2">
    <source>
        <dbReference type="Pfam" id="PF07584"/>
    </source>
</evidence>
<accession>A0A1U7JLL4</accession>
<reference evidence="4 5" key="1">
    <citation type="submission" date="2016-03" db="EMBL/GenBank/DDBJ databases">
        <title>Genome sequence of Nesiotobacter sp. nov., a moderately halophilic alphaproteobacterium isolated from the Yellow Sea, China.</title>
        <authorList>
            <person name="Zhang G."/>
            <person name="Zhang R."/>
        </authorList>
    </citation>
    <scope>NUCLEOTIDE SEQUENCE [LARGE SCALE GENOMIC DNA]</scope>
    <source>
        <strain evidence="4 5">WB1-6</strain>
    </source>
</reference>
<dbReference type="NCBIfam" id="TIGR02226">
    <property type="entry name" value="two_anch"/>
    <property type="match status" value="1"/>
</dbReference>
<keyword evidence="5" id="KW-1185">Reference proteome</keyword>
<gene>
    <name evidence="4" type="ORF">A3843_04300</name>
</gene>
<dbReference type="InterPro" id="IPR025297">
    <property type="entry name" value="DUF4159"/>
</dbReference>
<dbReference type="Proteomes" id="UP000185783">
    <property type="component" value="Unassembled WGS sequence"/>
</dbReference>
<dbReference type="RefSeq" id="WP_028479964.1">
    <property type="nucleotide sequence ID" value="NZ_LVVZ01000005.1"/>
</dbReference>
<dbReference type="Pfam" id="PF07584">
    <property type="entry name" value="BatA"/>
    <property type="match status" value="1"/>
</dbReference>
<dbReference type="STRING" id="197461.A3843_04300"/>
<proteinExistence type="predicted"/>
<keyword evidence="1" id="KW-0812">Transmembrane</keyword>
<evidence type="ECO:0000256" key="1">
    <source>
        <dbReference type="SAM" id="Phobius"/>
    </source>
</evidence>
<feature type="transmembrane region" description="Helical" evidence="1">
    <location>
        <begin position="6"/>
        <end position="29"/>
    </location>
</feature>
<name>A0A1U7JLL4_9HYPH</name>
<evidence type="ECO:0000259" key="3">
    <source>
        <dbReference type="Pfam" id="PF13709"/>
    </source>
</evidence>
<dbReference type="InterPro" id="IPR024163">
    <property type="entry name" value="Aerotolerance_reg_N"/>
</dbReference>
<dbReference type="EMBL" id="LVVZ01000005">
    <property type="protein sequence ID" value="OKL45541.1"/>
    <property type="molecule type" value="Genomic_DNA"/>
</dbReference>
<dbReference type="AlphaFoldDB" id="A0A1U7JLL4"/>
<feature type="transmembrane region" description="Helical" evidence="1">
    <location>
        <begin position="62"/>
        <end position="84"/>
    </location>
</feature>
<evidence type="ECO:0000313" key="5">
    <source>
        <dbReference type="Proteomes" id="UP000185783"/>
    </source>
</evidence>
<comment type="caution">
    <text evidence="4">The sequence shown here is derived from an EMBL/GenBank/DDBJ whole genome shotgun (WGS) entry which is preliminary data.</text>
</comment>
<evidence type="ECO:0000313" key="4">
    <source>
        <dbReference type="EMBL" id="OKL45541.1"/>
    </source>
</evidence>
<protein>
    <submittedName>
        <fullName evidence="4">RNA-binding protein</fullName>
    </submittedName>
</protein>
<dbReference type="Gene3D" id="3.40.50.12140">
    <property type="entry name" value="Domain of unknown function DUF4159"/>
    <property type="match status" value="1"/>
</dbReference>
<feature type="domain" description="Aerotolerance regulator N-terminal" evidence="2">
    <location>
        <begin position="9"/>
        <end position="82"/>
    </location>
</feature>
<sequence length="937" mass="101589">MSGLFASLAFATPWVLAALALLPAIWWLLRLTPPRPEQTTFPPLRLLLSITKQEETPNNSPWWLTLLRLLLIAALIVALAGPTWNPLTRSTTTTGPLWLVIDNGWDAAAGWSQQQDLALKLLDEAVENGRPVLVLASADGPRQTPALTGAPEAREHVRALAPRSWPNDRAQLAPLMQTAASDTPPTTLIWLPSSLQTAEDKIFFQALATYEDTTTIEIFTPDAQVYGLKNLRNNAQSMRLDVTRMNAEEPESPEVLAVDGQGRTIARQRITLASGEKTGTARLDLPADLRNDIARLTLTGHRASGTTFLADERWKRRKVGILTDSLAQETQPLLSARYYLNRALAPFADLPSTRSTDLREAITDLIDKGVTVMVLANIGTLPASAEDQLNRWVENGGTLVRFAGPNMAGESDTLIPVRLRGGDRTLGGSLSWKQPQPIGEFAAEGPFRALTVPTDVTVQRQVLAQPSAELPNKTWASLQDGTPLVTADVRGQGQIVLFHVTADTTWSNLPLSGAFVQMLQAITTNAAARTNAQTDSEPSETSSTMLPPYRVLDGTGQLTTPPPEALPLNETELASLSPSWQHQPGLYGTESAFTAFNLLKAEDEVVGLDLPQELQSAARAYPESEPVDLRAPLWALVLSLALLDSVIRIVLSGALQRRLVQPVLVATLGVSVALAFAPTPSHAQETAADIFALDATLDTRLAYVRTGDAEVDEISRAGLFGLTRVLTARTALEPEAPVGVDLETDELAFFPFLYWPITADMPEPSEAAIARLDAYMRNGGTVLIDTRDQLTAGSGGFSGTPERTKLRTMLESIDVPPLEPVPSDHVLTKTFYILNEFPGRYAGSPLWVQALPAATAQGRRPVRVSDGVSPILITANDMAAAWAIDSNGTYLYPTVPPNPSQREMAFRVGVNILMYVMTGNYKSDQVHIPALLERLGQ</sequence>
<dbReference type="InterPro" id="IPR029062">
    <property type="entry name" value="Class_I_gatase-like"/>
</dbReference>
<dbReference type="SUPFAM" id="SSF52317">
    <property type="entry name" value="Class I glutamine amidotransferase-like"/>
    <property type="match status" value="1"/>
</dbReference>
<feature type="domain" description="DUF4159" evidence="3">
    <location>
        <begin position="700"/>
        <end position="917"/>
    </location>
</feature>
<dbReference type="PANTHER" id="PTHR37464:SF1">
    <property type="entry name" value="BLL2463 PROTEIN"/>
    <property type="match status" value="1"/>
</dbReference>
<organism evidence="4 5">
    <name type="scientific">Pseudovibrio exalbescens</name>
    <dbReference type="NCBI Taxonomy" id="197461"/>
    <lineage>
        <taxon>Bacteria</taxon>
        <taxon>Pseudomonadati</taxon>
        <taxon>Pseudomonadota</taxon>
        <taxon>Alphaproteobacteria</taxon>
        <taxon>Hyphomicrobiales</taxon>
        <taxon>Stappiaceae</taxon>
        <taxon>Pseudovibrio</taxon>
    </lineage>
</organism>
<dbReference type="CDD" id="cd03143">
    <property type="entry name" value="A4_beta-galactosidase_middle_domain"/>
    <property type="match status" value="1"/>
</dbReference>
<keyword evidence="1" id="KW-1133">Transmembrane helix</keyword>
<dbReference type="Gene3D" id="3.40.50.880">
    <property type="match status" value="1"/>
</dbReference>
<dbReference type="InterPro" id="IPR011933">
    <property type="entry name" value="Double_TM_dom"/>
</dbReference>
<keyword evidence="1" id="KW-0472">Membrane</keyword>
<dbReference type="Pfam" id="PF13709">
    <property type="entry name" value="DUF4159"/>
    <property type="match status" value="1"/>
</dbReference>
<dbReference type="PANTHER" id="PTHR37464">
    <property type="entry name" value="BLL2463 PROTEIN"/>
    <property type="match status" value="1"/>
</dbReference>